<dbReference type="GO" id="GO:0043161">
    <property type="term" value="P:proteasome-mediated ubiquitin-dependent protein catabolic process"/>
    <property type="evidence" value="ECO:0007669"/>
    <property type="project" value="TreeGrafter"/>
</dbReference>
<keyword evidence="4" id="KW-0677">Repeat</keyword>
<feature type="region of interest" description="Disordered" evidence="6">
    <location>
        <begin position="518"/>
        <end position="546"/>
    </location>
</feature>
<evidence type="ECO:0000256" key="4">
    <source>
        <dbReference type="ARBA" id="ARBA00022737"/>
    </source>
</evidence>
<sequence length="1013" mass="110682">MARIQSPPILSQIRVARSYTEQNAGLLALKDEIIGHVQRKECWVEKGILETLVANLHAVRSRSPPSFDGDGPASPAGSTRPLSDHELVELQSLQLINSFACGGPSFLPPLHAAGAVKAILSHISPAENPSQVVLTALRALANIADATRLAPPGSDDTTALSEALFKPHHVSSLYRILASGSTALVVQEQKCLVSRLISLLCRGVQQQNMLASHGILDALATILASFVVQRGEVVPGAEIMGEADGLINLIPEPAPLGADLSLTLEAISTIIADSPYRSCMLICSPAVVAVFPKLGFTPPAKETRVVWHALETSGLCNFRARTPGAMDYRLPLVPINQPRSISAHYTQFPPLGFSLSNDNLASLSVRSSSGKFMGWDTSRFDTTSVDAADEESESPLVPWLIHLIRSTDGLTRVNAASVLASLFKAGFTFPEREVAISHLVVPLLCQMLKDHDKEIPPSARNSVLLDHDTVLDWAILERTPTVLARLVADSDLLSQAAYECGAMKTVHKLLKDSYEPMPNHLEPRQWSPSPERTRGGEEGLPTCRMGPPGRIPLYAHRIKMRESSLKLAAGLISLKEEYRKNIAEQETVPYIMESLSAHPRKPRSAKEKARADKSAEDADGPNENSPYGVNPSSVILAACHVVRVLGRSVSNLRTTLEDHGVATPIFHLLRHPEAEIQVAACAAACNLVLTCSPMRERLLELGILCVLCEHARSQNPGMRLNAMWALKALVEGADHDLKKQALEELSPGWLIQLIITDTEDDALHSRMSLGADDETDQDMDTDALDDDDSYESHLANLDHIRAKSVRLQRAEVQITKLRETELNPVRKARNDDMAIQEQGLNFIRNLISSPSVPGEMVDYVFGALGQDRLFEILASKLHSKATRPYGRRNNLSDSRIVFPHAQVIEAVIYVLVNMAASIPKHRQLVIAQTKLLKLLSSHIDSNTTTVRLALCHLINNLGESEGDNDGVMSGQRAMELRKLGILAQLEELERRDASIDVRERAKSAVWKLKASAS</sequence>
<dbReference type="EMBL" id="JAUKUD010000006">
    <property type="protein sequence ID" value="KAK0740262.1"/>
    <property type="molecule type" value="Genomic_DNA"/>
</dbReference>
<dbReference type="InterPro" id="IPR016024">
    <property type="entry name" value="ARM-type_fold"/>
</dbReference>
<dbReference type="Gene3D" id="1.25.10.10">
    <property type="entry name" value="Leucine-rich Repeat Variant"/>
    <property type="match status" value="4"/>
</dbReference>
<keyword evidence="8" id="KW-1185">Reference proteome</keyword>
<dbReference type="Proteomes" id="UP001172155">
    <property type="component" value="Unassembled WGS sequence"/>
</dbReference>
<evidence type="ECO:0000256" key="1">
    <source>
        <dbReference type="ARBA" id="ARBA00004123"/>
    </source>
</evidence>
<evidence type="ECO:0000313" key="8">
    <source>
        <dbReference type="Proteomes" id="UP001172155"/>
    </source>
</evidence>
<accession>A0AA40EJ29</accession>
<dbReference type="PANTHER" id="PTHR15651:SF7">
    <property type="entry name" value="ARMADILLO REPEAT-CONTAINING PROTEIN 8"/>
    <property type="match status" value="1"/>
</dbReference>
<comment type="caution">
    <text evidence="7">The sequence shown here is derived from an EMBL/GenBank/DDBJ whole genome shotgun (WGS) entry which is preliminary data.</text>
</comment>
<name>A0AA40EJ29_9PEZI</name>
<evidence type="ECO:0000256" key="3">
    <source>
        <dbReference type="ARBA" id="ARBA00022490"/>
    </source>
</evidence>
<dbReference type="SUPFAM" id="SSF48371">
    <property type="entry name" value="ARM repeat"/>
    <property type="match status" value="2"/>
</dbReference>
<gene>
    <name evidence="7" type="ORF">B0T18DRAFT_352429</name>
</gene>
<protein>
    <submittedName>
        <fullName evidence="7">Armadillo-type protein</fullName>
    </submittedName>
</protein>
<organism evidence="7 8">
    <name type="scientific">Schizothecium vesticola</name>
    <dbReference type="NCBI Taxonomy" id="314040"/>
    <lineage>
        <taxon>Eukaryota</taxon>
        <taxon>Fungi</taxon>
        <taxon>Dikarya</taxon>
        <taxon>Ascomycota</taxon>
        <taxon>Pezizomycotina</taxon>
        <taxon>Sordariomycetes</taxon>
        <taxon>Sordariomycetidae</taxon>
        <taxon>Sordariales</taxon>
        <taxon>Schizotheciaceae</taxon>
        <taxon>Schizothecium</taxon>
    </lineage>
</organism>
<evidence type="ECO:0000256" key="5">
    <source>
        <dbReference type="ARBA" id="ARBA00023242"/>
    </source>
</evidence>
<comment type="subcellular location">
    <subcellularLocation>
        <location evidence="2">Cytoplasm</location>
    </subcellularLocation>
    <subcellularLocation>
        <location evidence="1">Nucleus</location>
    </subcellularLocation>
</comment>
<reference evidence="7" key="1">
    <citation type="submission" date="2023-06" db="EMBL/GenBank/DDBJ databases">
        <title>Genome-scale phylogeny and comparative genomics of the fungal order Sordariales.</title>
        <authorList>
            <consortium name="Lawrence Berkeley National Laboratory"/>
            <person name="Hensen N."/>
            <person name="Bonometti L."/>
            <person name="Westerberg I."/>
            <person name="Brannstrom I.O."/>
            <person name="Guillou S."/>
            <person name="Cros-Aarteil S."/>
            <person name="Calhoun S."/>
            <person name="Haridas S."/>
            <person name="Kuo A."/>
            <person name="Mondo S."/>
            <person name="Pangilinan J."/>
            <person name="Riley R."/>
            <person name="LaButti K."/>
            <person name="Andreopoulos B."/>
            <person name="Lipzen A."/>
            <person name="Chen C."/>
            <person name="Yanf M."/>
            <person name="Daum C."/>
            <person name="Ng V."/>
            <person name="Clum A."/>
            <person name="Steindorff A."/>
            <person name="Ohm R."/>
            <person name="Martin F."/>
            <person name="Silar P."/>
            <person name="Natvig D."/>
            <person name="Lalanne C."/>
            <person name="Gautier V."/>
            <person name="Ament-velasquez S.L."/>
            <person name="Kruys A."/>
            <person name="Hutchinson M.I."/>
            <person name="Powell A.J."/>
            <person name="Barry K."/>
            <person name="Miller A.N."/>
            <person name="Grigoriev I.V."/>
            <person name="Debuchy R."/>
            <person name="Gladieux P."/>
            <person name="Thoren M.H."/>
            <person name="Johannesson H."/>
        </authorList>
    </citation>
    <scope>NUCLEOTIDE SEQUENCE</scope>
    <source>
        <strain evidence="7">SMH3187-1</strain>
    </source>
</reference>
<dbReference type="InterPro" id="IPR038739">
    <property type="entry name" value="ARMC8/Vid28"/>
</dbReference>
<dbReference type="GO" id="GO:0034657">
    <property type="term" value="C:GID complex"/>
    <property type="evidence" value="ECO:0007669"/>
    <property type="project" value="TreeGrafter"/>
</dbReference>
<dbReference type="AlphaFoldDB" id="A0AA40EJ29"/>
<feature type="region of interest" description="Disordered" evidence="6">
    <location>
        <begin position="61"/>
        <end position="81"/>
    </location>
</feature>
<evidence type="ECO:0000256" key="2">
    <source>
        <dbReference type="ARBA" id="ARBA00004496"/>
    </source>
</evidence>
<evidence type="ECO:0000256" key="6">
    <source>
        <dbReference type="SAM" id="MobiDB-lite"/>
    </source>
</evidence>
<evidence type="ECO:0000313" key="7">
    <source>
        <dbReference type="EMBL" id="KAK0740262.1"/>
    </source>
</evidence>
<keyword evidence="3" id="KW-0963">Cytoplasm</keyword>
<proteinExistence type="predicted"/>
<dbReference type="InterPro" id="IPR011989">
    <property type="entry name" value="ARM-like"/>
</dbReference>
<dbReference type="PANTHER" id="PTHR15651">
    <property type="entry name" value="ARMADILLO REPEAT-CONTAINING PROTEIN 8"/>
    <property type="match status" value="1"/>
</dbReference>
<keyword evidence="5" id="KW-0539">Nucleus</keyword>
<dbReference type="GO" id="GO:0005634">
    <property type="term" value="C:nucleus"/>
    <property type="evidence" value="ECO:0007669"/>
    <property type="project" value="UniProtKB-SubCell"/>
</dbReference>
<feature type="region of interest" description="Disordered" evidence="6">
    <location>
        <begin position="594"/>
        <end position="627"/>
    </location>
</feature>
<feature type="compositionally biased region" description="Basic and acidic residues" evidence="6">
    <location>
        <begin position="604"/>
        <end position="616"/>
    </location>
</feature>
<dbReference type="GO" id="GO:0005737">
    <property type="term" value="C:cytoplasm"/>
    <property type="evidence" value="ECO:0007669"/>
    <property type="project" value="UniProtKB-SubCell"/>
</dbReference>